<dbReference type="OrthoDB" id="3049338at2759"/>
<accession>A0A6A4GNJ8</accession>
<proteinExistence type="predicted"/>
<gene>
    <name evidence="2" type="ORF">BT96DRAFT_1082318</name>
</gene>
<evidence type="ECO:0000313" key="2">
    <source>
        <dbReference type="EMBL" id="KAE9386900.1"/>
    </source>
</evidence>
<reference evidence="2" key="1">
    <citation type="journal article" date="2019" name="Environ. Microbiol.">
        <title>Fungal ecological strategies reflected in gene transcription - a case study of two litter decomposers.</title>
        <authorList>
            <person name="Barbi F."/>
            <person name="Kohler A."/>
            <person name="Barry K."/>
            <person name="Baskaran P."/>
            <person name="Daum C."/>
            <person name="Fauchery L."/>
            <person name="Ihrmark K."/>
            <person name="Kuo A."/>
            <person name="LaButti K."/>
            <person name="Lipzen A."/>
            <person name="Morin E."/>
            <person name="Grigoriev I.V."/>
            <person name="Henrissat B."/>
            <person name="Lindahl B."/>
            <person name="Martin F."/>
        </authorList>
    </citation>
    <scope>NUCLEOTIDE SEQUENCE</scope>
    <source>
        <strain evidence="2">JB14</strain>
    </source>
</reference>
<keyword evidence="3" id="KW-1185">Reference proteome</keyword>
<dbReference type="AlphaFoldDB" id="A0A6A4GNJ8"/>
<feature type="compositionally biased region" description="Acidic residues" evidence="1">
    <location>
        <begin position="527"/>
        <end position="555"/>
    </location>
</feature>
<feature type="region of interest" description="Disordered" evidence="1">
    <location>
        <begin position="1113"/>
        <end position="1251"/>
    </location>
</feature>
<organism evidence="2 3">
    <name type="scientific">Gymnopus androsaceus JB14</name>
    <dbReference type="NCBI Taxonomy" id="1447944"/>
    <lineage>
        <taxon>Eukaryota</taxon>
        <taxon>Fungi</taxon>
        <taxon>Dikarya</taxon>
        <taxon>Basidiomycota</taxon>
        <taxon>Agaricomycotina</taxon>
        <taxon>Agaricomycetes</taxon>
        <taxon>Agaricomycetidae</taxon>
        <taxon>Agaricales</taxon>
        <taxon>Marasmiineae</taxon>
        <taxon>Omphalotaceae</taxon>
        <taxon>Gymnopus</taxon>
    </lineage>
</organism>
<feature type="region of interest" description="Disordered" evidence="1">
    <location>
        <begin position="527"/>
        <end position="565"/>
    </location>
</feature>
<name>A0A6A4GNJ8_9AGAR</name>
<feature type="compositionally biased region" description="Acidic residues" evidence="1">
    <location>
        <begin position="1233"/>
        <end position="1251"/>
    </location>
</feature>
<evidence type="ECO:0000313" key="3">
    <source>
        <dbReference type="Proteomes" id="UP000799118"/>
    </source>
</evidence>
<evidence type="ECO:0000256" key="1">
    <source>
        <dbReference type="SAM" id="MobiDB-lite"/>
    </source>
</evidence>
<dbReference type="Proteomes" id="UP000799118">
    <property type="component" value="Unassembled WGS sequence"/>
</dbReference>
<dbReference type="EMBL" id="ML769839">
    <property type="protein sequence ID" value="KAE9386900.1"/>
    <property type="molecule type" value="Genomic_DNA"/>
</dbReference>
<protein>
    <submittedName>
        <fullName evidence="2">Uncharacterized protein</fullName>
    </submittedName>
</protein>
<feature type="compositionally biased region" description="Acidic residues" evidence="1">
    <location>
        <begin position="1202"/>
        <end position="1211"/>
    </location>
</feature>
<sequence length="1251" mass="140395">MSEMVTFTMTQWKGKFKSAWPGPVRICKSKSSGGSWSKVKGAVLLTEGKAYVLHAENVIHKCHHAVTPNLPKTELSSSALLPLSTVTNCLSRPTIDTAVYGAVLVSWKKAICQLGKLSLLIDHLVEAFGLSVEEKPNAIFYRTIGMELPSLLSGFEKPLPTLECPHCHGFYKPSKGTGKKCLKSHLKSSADCASRDQATNAIERSTANVVMTIPLFCSAFQPFRIRVASTACVISQPAPPAAQLSPPLIPIPEWMPRPHTKFLIDRGIMKLKSKVDRDYRALLLSLVQPPKAQQREAGEELEDESCWRCEELLLRMRQVVFRYLLHSMDVIENADPAVVEALTKGTQYHMRHIERETLPAYSLVVSKLIALVVRFFHLSREGIDFRGWQLLLTNEQIDLFELLLFYVDPNSSPDPDSYQILPSMEDLAPTFHKIALTVLHNCQDEQVENPPLGLLETTISLLMFNRQGKLAEARTFTGFCAKNCHLLLATSLHDAYFPEGDYSYPLSYEKVDAEAMVSPLAVFLGLEEEEEEEEGDKEAEEGGNEGEISDGESEDAEVKTAGPSPLIAPTAISQIEANRIWTQEGSVSTTYARELCYWKRTHSPGRNEVSSTMARWDEAGTILTLDYCGKQHGLNLVQWSNAIRIKIRALEVEVGKLIPGLSKVYNKFDSTLLKDDFSNAESLFDRPDNLRYCQQLASEVHIPKYTTESIIRKLLGPLEALFSNILDVIYSCSGVPFRDFQAAALKHRAIENEENQRNLRKYNGHTFFSNPVWKGRVHTDYPVPLVVMLLGQLGDGRHNLNFFAVDHYIFAQFPRFNQATTQKPTGSAINAVLKSGLMGVDARTHRQLISAVIREKMPHLLKPISTSMASILDIGAQHSRRTGDHLYAPSALFRATKVPEEVARLCASIGVAMQDLHELKGPSLDSFRLERSPVLEWKKNTTIALLHAANYSARHYALHLEGSVRQVLDQRPFQFGPKRVIHLGRTVWKYFGDEVLIEVVATLAFGQRGPPVFNGSSVFEDVTPELVAAAMLMIEFSVQQWAGHQTQLQEFSINQNEKAHTALYQSITEFKSNGVSYRLAWAQFCSATYKTSISRQWRPSAVEIPAVIFTEDTDDSSAQPTSFLTRPLVSKSASPVAKRKRTQSYQSKDHAKHCQIQKPNQSVSEDEGSQKREDNGSEDELPTKRRRIQHYDRSRAIQRIESEDEGSEDELPTERHQIQDSNRSRAMQRIGLEDEGFEGEGSEDEDITLWG</sequence>
<feature type="compositionally biased region" description="Basic and acidic residues" evidence="1">
    <location>
        <begin position="1189"/>
        <end position="1201"/>
    </location>
</feature>